<evidence type="ECO:0000313" key="11">
    <source>
        <dbReference type="EMBL" id="MCB8878141.1"/>
    </source>
</evidence>
<dbReference type="InterPro" id="IPR010065">
    <property type="entry name" value="AA_ABC_transptr_permease_3TM"/>
</dbReference>
<feature type="transmembrane region" description="Helical" evidence="9">
    <location>
        <begin position="186"/>
        <end position="208"/>
    </location>
</feature>
<sequence>MQFGVIIDAFPYLLQASIATIGYTASGIVVGAALAIVVCAARFANSILFQRAALAYVSFCRGVPLLVMLMLIFYLLPLIGILVPASVSAVLALGLCTSGYLAEMLRGSLTAIPRGQAEAAQAFGMTGIDTWRRVLLPQAIRTCLPQVIGEFIALMKASSLISVIGISELTRVSMNIAADTYRPLEAYIGAGIFYLAINLCLAGLGTLAERHFSRGIIA</sequence>
<dbReference type="InterPro" id="IPR043429">
    <property type="entry name" value="ArtM/GltK/GlnP/TcyL/YhdX-like"/>
</dbReference>
<evidence type="ECO:0000313" key="12">
    <source>
        <dbReference type="Proteomes" id="UP000708298"/>
    </source>
</evidence>
<evidence type="ECO:0000256" key="3">
    <source>
        <dbReference type="ARBA" id="ARBA00022448"/>
    </source>
</evidence>
<keyword evidence="8 9" id="KW-0472">Membrane</keyword>
<comment type="caution">
    <text evidence="11">The sequence shown here is derived from an EMBL/GenBank/DDBJ whole genome shotgun (WGS) entry which is preliminary data.</text>
</comment>
<dbReference type="AlphaFoldDB" id="A0A963YW98"/>
<dbReference type="GO" id="GO:0006865">
    <property type="term" value="P:amino acid transport"/>
    <property type="evidence" value="ECO:0007669"/>
    <property type="project" value="UniProtKB-KW"/>
</dbReference>
<dbReference type="CDD" id="cd06261">
    <property type="entry name" value="TM_PBP2"/>
    <property type="match status" value="1"/>
</dbReference>
<evidence type="ECO:0000256" key="4">
    <source>
        <dbReference type="ARBA" id="ARBA00022475"/>
    </source>
</evidence>
<dbReference type="Proteomes" id="UP000708298">
    <property type="component" value="Unassembled WGS sequence"/>
</dbReference>
<comment type="similarity">
    <text evidence="2">Belongs to the binding-protein-dependent transport system permease family. HisMQ subfamily.</text>
</comment>
<dbReference type="PANTHER" id="PTHR30614">
    <property type="entry name" value="MEMBRANE COMPONENT OF AMINO ACID ABC TRANSPORTER"/>
    <property type="match status" value="1"/>
</dbReference>
<dbReference type="Pfam" id="PF00528">
    <property type="entry name" value="BPD_transp_1"/>
    <property type="match status" value="1"/>
</dbReference>
<name>A0A963YW98_9PROT</name>
<evidence type="ECO:0000256" key="6">
    <source>
        <dbReference type="ARBA" id="ARBA00022970"/>
    </source>
</evidence>
<dbReference type="InterPro" id="IPR000515">
    <property type="entry name" value="MetI-like"/>
</dbReference>
<keyword evidence="7 9" id="KW-1133">Transmembrane helix</keyword>
<feature type="domain" description="ABC transmembrane type-1" evidence="10">
    <location>
        <begin position="13"/>
        <end position="205"/>
    </location>
</feature>
<keyword evidence="12" id="KW-1185">Reference proteome</keyword>
<protein>
    <submittedName>
        <fullName evidence="11">Amino acid ABC transporter permease</fullName>
    </submittedName>
</protein>
<dbReference type="GO" id="GO:0022857">
    <property type="term" value="F:transmembrane transporter activity"/>
    <property type="evidence" value="ECO:0007669"/>
    <property type="project" value="InterPro"/>
</dbReference>
<keyword evidence="4" id="KW-1003">Cell membrane</keyword>
<dbReference type="PANTHER" id="PTHR30614:SF0">
    <property type="entry name" value="L-CYSTINE TRANSPORT SYSTEM PERMEASE PROTEIN TCYL"/>
    <property type="match status" value="1"/>
</dbReference>
<keyword evidence="6" id="KW-0029">Amino-acid transport</keyword>
<feature type="transmembrane region" description="Helical" evidence="9">
    <location>
        <begin position="81"/>
        <end position="102"/>
    </location>
</feature>
<dbReference type="SUPFAM" id="SSF161098">
    <property type="entry name" value="MetI-like"/>
    <property type="match status" value="1"/>
</dbReference>
<dbReference type="InterPro" id="IPR035906">
    <property type="entry name" value="MetI-like_sf"/>
</dbReference>
<dbReference type="NCBIfam" id="TIGR01726">
    <property type="entry name" value="HEQRo_perm_3TM"/>
    <property type="match status" value="1"/>
</dbReference>
<feature type="transmembrane region" description="Helical" evidence="9">
    <location>
        <begin position="12"/>
        <end position="41"/>
    </location>
</feature>
<comment type="subcellular location">
    <subcellularLocation>
        <location evidence="1">Cell inner membrane</location>
        <topology evidence="1">Multi-pass membrane protein</topology>
    </subcellularLocation>
    <subcellularLocation>
        <location evidence="9">Cell membrane</location>
        <topology evidence="9">Multi-pass membrane protein</topology>
    </subcellularLocation>
</comment>
<feature type="transmembrane region" description="Helical" evidence="9">
    <location>
        <begin position="147"/>
        <end position="166"/>
    </location>
</feature>
<evidence type="ECO:0000256" key="2">
    <source>
        <dbReference type="ARBA" id="ARBA00010072"/>
    </source>
</evidence>
<reference evidence="11" key="1">
    <citation type="journal article" date="2021" name="Microorganisms">
        <title>Acidisoma silvae sp. nov. and Acidisomacellulosilytica sp. nov., Two Acidophilic Bacteria Isolated from Decaying Wood, Hydrolyzing Cellulose and Producing Poly-3-hydroxybutyrate.</title>
        <authorList>
            <person name="Mieszkin S."/>
            <person name="Pouder E."/>
            <person name="Uroz S."/>
            <person name="Simon-Colin C."/>
            <person name="Alain K."/>
        </authorList>
    </citation>
    <scope>NUCLEOTIDE SEQUENCE</scope>
    <source>
        <strain evidence="11">HW T2.11</strain>
    </source>
</reference>
<evidence type="ECO:0000256" key="9">
    <source>
        <dbReference type="RuleBase" id="RU363032"/>
    </source>
</evidence>
<dbReference type="GO" id="GO:0043190">
    <property type="term" value="C:ATP-binding cassette (ABC) transporter complex"/>
    <property type="evidence" value="ECO:0007669"/>
    <property type="project" value="InterPro"/>
</dbReference>
<evidence type="ECO:0000256" key="8">
    <source>
        <dbReference type="ARBA" id="ARBA00023136"/>
    </source>
</evidence>
<evidence type="ECO:0000259" key="10">
    <source>
        <dbReference type="PROSITE" id="PS50928"/>
    </source>
</evidence>
<dbReference type="Gene3D" id="1.10.3720.10">
    <property type="entry name" value="MetI-like"/>
    <property type="match status" value="1"/>
</dbReference>
<dbReference type="PROSITE" id="PS50928">
    <property type="entry name" value="ABC_TM1"/>
    <property type="match status" value="1"/>
</dbReference>
<keyword evidence="5 9" id="KW-0812">Transmembrane</keyword>
<proteinExistence type="inferred from homology"/>
<reference evidence="11" key="2">
    <citation type="submission" date="2021-01" db="EMBL/GenBank/DDBJ databases">
        <authorList>
            <person name="Mieszkin S."/>
            <person name="Pouder E."/>
            <person name="Alain K."/>
        </authorList>
    </citation>
    <scope>NUCLEOTIDE SEQUENCE</scope>
    <source>
        <strain evidence="11">HW T2.11</strain>
    </source>
</reference>
<feature type="transmembrane region" description="Helical" evidence="9">
    <location>
        <begin position="53"/>
        <end position="75"/>
    </location>
</feature>
<evidence type="ECO:0000256" key="5">
    <source>
        <dbReference type="ARBA" id="ARBA00022692"/>
    </source>
</evidence>
<organism evidence="11 12">
    <name type="scientific">Acidisoma silvae</name>
    <dbReference type="NCBI Taxonomy" id="2802396"/>
    <lineage>
        <taxon>Bacteria</taxon>
        <taxon>Pseudomonadati</taxon>
        <taxon>Pseudomonadota</taxon>
        <taxon>Alphaproteobacteria</taxon>
        <taxon>Acetobacterales</taxon>
        <taxon>Acidocellaceae</taxon>
        <taxon>Acidisoma</taxon>
    </lineage>
</organism>
<gene>
    <name evidence="11" type="ORF">ASILVAE211_23360</name>
</gene>
<dbReference type="EMBL" id="JAESVB010000024">
    <property type="protein sequence ID" value="MCB8878141.1"/>
    <property type="molecule type" value="Genomic_DNA"/>
</dbReference>
<keyword evidence="3 9" id="KW-0813">Transport</keyword>
<evidence type="ECO:0000256" key="1">
    <source>
        <dbReference type="ARBA" id="ARBA00004429"/>
    </source>
</evidence>
<evidence type="ECO:0000256" key="7">
    <source>
        <dbReference type="ARBA" id="ARBA00022989"/>
    </source>
</evidence>
<dbReference type="RefSeq" id="WP_227323785.1">
    <property type="nucleotide sequence ID" value="NZ_JAESVB010000024.1"/>
</dbReference>
<accession>A0A963YW98</accession>